<comment type="similarity">
    <text evidence="10 11">Belongs to the TonB-dependent receptor family.</text>
</comment>
<dbReference type="GO" id="GO:0044718">
    <property type="term" value="P:siderophore transmembrane transport"/>
    <property type="evidence" value="ECO:0007669"/>
    <property type="project" value="TreeGrafter"/>
</dbReference>
<evidence type="ECO:0000313" key="14">
    <source>
        <dbReference type="EMBL" id="NAW50882.1"/>
    </source>
</evidence>
<protein>
    <submittedName>
        <fullName evidence="14">TonB-dependent receptor</fullName>
    </submittedName>
</protein>
<evidence type="ECO:0000259" key="12">
    <source>
        <dbReference type="Pfam" id="PF00593"/>
    </source>
</evidence>
<keyword evidence="8 14" id="KW-0675">Receptor</keyword>
<proteinExistence type="inferred from homology"/>
<dbReference type="GO" id="GO:0015344">
    <property type="term" value="F:siderophore uptake transmembrane transporter activity"/>
    <property type="evidence" value="ECO:0007669"/>
    <property type="project" value="TreeGrafter"/>
</dbReference>
<evidence type="ECO:0000256" key="6">
    <source>
        <dbReference type="ARBA" id="ARBA00023077"/>
    </source>
</evidence>
<dbReference type="PROSITE" id="PS52016">
    <property type="entry name" value="TONB_DEPENDENT_REC_3"/>
    <property type="match status" value="1"/>
</dbReference>
<organism evidence="14 15">
    <name type="scientific">Elizabethkingia argenteiflava</name>
    <dbReference type="NCBI Taxonomy" id="2681556"/>
    <lineage>
        <taxon>Bacteria</taxon>
        <taxon>Pseudomonadati</taxon>
        <taxon>Bacteroidota</taxon>
        <taxon>Flavobacteriia</taxon>
        <taxon>Flavobacteriales</taxon>
        <taxon>Weeksellaceae</taxon>
        <taxon>Elizabethkingia</taxon>
    </lineage>
</organism>
<keyword evidence="6 11" id="KW-0798">TonB box</keyword>
<evidence type="ECO:0000256" key="7">
    <source>
        <dbReference type="ARBA" id="ARBA00023136"/>
    </source>
</evidence>
<keyword evidence="15" id="KW-1185">Reference proteome</keyword>
<dbReference type="GO" id="GO:0009279">
    <property type="term" value="C:cell outer membrane"/>
    <property type="evidence" value="ECO:0007669"/>
    <property type="project" value="UniProtKB-SubCell"/>
</dbReference>
<keyword evidence="7 10" id="KW-0472">Membrane</keyword>
<keyword evidence="4 10" id="KW-0812">Transmembrane</keyword>
<evidence type="ECO:0000256" key="2">
    <source>
        <dbReference type="ARBA" id="ARBA00022448"/>
    </source>
</evidence>
<dbReference type="AlphaFoldDB" id="A0A845PRQ5"/>
<comment type="caution">
    <text evidence="14">The sequence shown here is derived from an EMBL/GenBank/DDBJ whole genome shotgun (WGS) entry which is preliminary data.</text>
</comment>
<evidence type="ECO:0000256" key="9">
    <source>
        <dbReference type="ARBA" id="ARBA00023237"/>
    </source>
</evidence>
<dbReference type="EMBL" id="JAAABJ010000475">
    <property type="protein sequence ID" value="NAW50882.1"/>
    <property type="molecule type" value="Genomic_DNA"/>
</dbReference>
<feature type="domain" description="TonB-dependent receptor plug" evidence="13">
    <location>
        <begin position="41"/>
        <end position="146"/>
    </location>
</feature>
<evidence type="ECO:0000256" key="5">
    <source>
        <dbReference type="ARBA" id="ARBA00022729"/>
    </source>
</evidence>
<keyword evidence="2 10" id="KW-0813">Transport</keyword>
<evidence type="ECO:0000256" key="3">
    <source>
        <dbReference type="ARBA" id="ARBA00022452"/>
    </source>
</evidence>
<dbReference type="Pfam" id="PF00593">
    <property type="entry name" value="TonB_dep_Rec_b-barrel"/>
    <property type="match status" value="1"/>
</dbReference>
<evidence type="ECO:0000256" key="11">
    <source>
        <dbReference type="RuleBase" id="RU003357"/>
    </source>
</evidence>
<sequence>MNKILSCVFLLPFVLTKVNAQEKSIDEVVIEGKFLSLPYKKISENIEIITREQIQSSPAQSLADLLTYYTGVDIVKRGVADIQTDVSIRGGSFDQALLLINGMRLSDAQTGHNMMNLPITLTSIDRIEIIRGPAARKFGQNAYAGVINIVTKAFGNNQYKVNIIGADYQTWSLGAAADFGNKKSANLVELGHTESGGYRYNTDYKVTNLWYQNHLKMGAAKLDLQAGFIEKKFGANGFYDSLEAKDQYEETQTSLVGAIYSQTIGNFGVNANLYWRRAQDKYIYIRDRPEFYRNMHIGNTYGGGVNVSYSSWLGVTGIGAELHQEDLRSNNLGNRGRFVTQLLAEHHFFLINKKLSLIPGISWIHYAQTGAYFYPGLDIGFDLNEKHKLYANIAKVHRLPTYTDLYYKSPKEQGNIHLVPENALSYELGYRLRKNQFSFKTSIFGRDSKNAIDWLRANEQSIWTVQNLAEIKTMGMEAELAYSLNDFVKRISAAYTYLDSRAASAERGLHSRYILGNLRHQLNAKITMGYGRFTNELIYQYKHRMAWGGYHILDEKLRFNTHNLDIFLLVNNLFNTRYTGANFVPMPRRWFQLGVVFKNGF</sequence>
<evidence type="ECO:0000256" key="4">
    <source>
        <dbReference type="ARBA" id="ARBA00022692"/>
    </source>
</evidence>
<dbReference type="PANTHER" id="PTHR30069:SF29">
    <property type="entry name" value="HEMOGLOBIN AND HEMOGLOBIN-HAPTOGLOBIN-BINDING PROTEIN 1-RELATED"/>
    <property type="match status" value="1"/>
</dbReference>
<dbReference type="InterPro" id="IPR036942">
    <property type="entry name" value="Beta-barrel_TonB_sf"/>
</dbReference>
<dbReference type="Gene3D" id="2.170.130.10">
    <property type="entry name" value="TonB-dependent receptor, plug domain"/>
    <property type="match status" value="1"/>
</dbReference>
<name>A0A845PRQ5_9FLAO</name>
<dbReference type="InterPro" id="IPR037066">
    <property type="entry name" value="Plug_dom_sf"/>
</dbReference>
<dbReference type="Gene3D" id="2.40.170.20">
    <property type="entry name" value="TonB-dependent receptor, beta-barrel domain"/>
    <property type="match status" value="1"/>
</dbReference>
<evidence type="ECO:0000259" key="13">
    <source>
        <dbReference type="Pfam" id="PF07715"/>
    </source>
</evidence>
<keyword evidence="3 10" id="KW-1134">Transmembrane beta strand</keyword>
<dbReference type="InterPro" id="IPR000531">
    <property type="entry name" value="Beta-barrel_TonB"/>
</dbReference>
<accession>A0A845PRQ5</accession>
<dbReference type="Pfam" id="PF07715">
    <property type="entry name" value="Plug"/>
    <property type="match status" value="1"/>
</dbReference>
<keyword evidence="9 10" id="KW-0998">Cell outer membrane</keyword>
<dbReference type="InterPro" id="IPR039426">
    <property type="entry name" value="TonB-dep_rcpt-like"/>
</dbReference>
<reference evidence="14 15" key="1">
    <citation type="submission" date="2019-11" db="EMBL/GenBank/DDBJ databases">
        <title>Characterization of Elizabethkingia argenteiflava sp. nov., isolated from inner surface of Soybean Pods.</title>
        <authorList>
            <person name="Mo S."/>
        </authorList>
    </citation>
    <scope>NUCLEOTIDE SEQUENCE [LARGE SCALE GENOMIC DNA]</scope>
    <source>
        <strain evidence="14 15">YB22</strain>
    </source>
</reference>
<comment type="subcellular location">
    <subcellularLocation>
        <location evidence="1 10">Cell outer membrane</location>
        <topology evidence="1 10">Multi-pass membrane protein</topology>
    </subcellularLocation>
</comment>
<dbReference type="PANTHER" id="PTHR30069">
    <property type="entry name" value="TONB-DEPENDENT OUTER MEMBRANE RECEPTOR"/>
    <property type="match status" value="1"/>
</dbReference>
<keyword evidence="5" id="KW-0732">Signal</keyword>
<dbReference type="RefSeq" id="WP_166519180.1">
    <property type="nucleotide sequence ID" value="NZ_JAAABJ010000475.1"/>
</dbReference>
<evidence type="ECO:0000256" key="10">
    <source>
        <dbReference type="PROSITE-ProRule" id="PRU01360"/>
    </source>
</evidence>
<dbReference type="SUPFAM" id="SSF56935">
    <property type="entry name" value="Porins"/>
    <property type="match status" value="1"/>
</dbReference>
<gene>
    <name evidence="14" type="ORF">GNY06_05670</name>
</gene>
<evidence type="ECO:0000313" key="15">
    <source>
        <dbReference type="Proteomes" id="UP000553459"/>
    </source>
</evidence>
<evidence type="ECO:0000256" key="8">
    <source>
        <dbReference type="ARBA" id="ARBA00023170"/>
    </source>
</evidence>
<dbReference type="Proteomes" id="UP000553459">
    <property type="component" value="Unassembled WGS sequence"/>
</dbReference>
<evidence type="ECO:0000256" key="1">
    <source>
        <dbReference type="ARBA" id="ARBA00004571"/>
    </source>
</evidence>
<feature type="domain" description="TonB-dependent receptor-like beta-barrel" evidence="12">
    <location>
        <begin position="170"/>
        <end position="573"/>
    </location>
</feature>
<dbReference type="InterPro" id="IPR012910">
    <property type="entry name" value="Plug_dom"/>
</dbReference>